<feature type="region of interest" description="Disordered" evidence="1">
    <location>
        <begin position="1"/>
        <end position="68"/>
    </location>
</feature>
<organism evidence="2 3">
    <name type="scientific">Carnegiea gigantea</name>
    <dbReference type="NCBI Taxonomy" id="171969"/>
    <lineage>
        <taxon>Eukaryota</taxon>
        <taxon>Viridiplantae</taxon>
        <taxon>Streptophyta</taxon>
        <taxon>Embryophyta</taxon>
        <taxon>Tracheophyta</taxon>
        <taxon>Spermatophyta</taxon>
        <taxon>Magnoliopsida</taxon>
        <taxon>eudicotyledons</taxon>
        <taxon>Gunneridae</taxon>
        <taxon>Pentapetalae</taxon>
        <taxon>Caryophyllales</taxon>
        <taxon>Cactineae</taxon>
        <taxon>Cactaceae</taxon>
        <taxon>Cactoideae</taxon>
        <taxon>Echinocereeae</taxon>
        <taxon>Carnegiea</taxon>
    </lineage>
</organism>
<protein>
    <submittedName>
        <fullName evidence="2">Uncharacterized protein</fullName>
    </submittedName>
</protein>
<reference evidence="2" key="1">
    <citation type="submission" date="2022-04" db="EMBL/GenBank/DDBJ databases">
        <title>Carnegiea gigantea Genome sequencing and assembly v2.</title>
        <authorList>
            <person name="Copetti D."/>
            <person name="Sanderson M.J."/>
            <person name="Burquez A."/>
            <person name="Wojciechowski M.F."/>
        </authorList>
    </citation>
    <scope>NUCLEOTIDE SEQUENCE</scope>
    <source>
        <strain evidence="2">SGP5-SGP5p</strain>
        <tissue evidence="2">Aerial part</tissue>
    </source>
</reference>
<comment type="caution">
    <text evidence="2">The sequence shown here is derived from an EMBL/GenBank/DDBJ whole genome shotgun (WGS) entry which is preliminary data.</text>
</comment>
<evidence type="ECO:0000256" key="1">
    <source>
        <dbReference type="SAM" id="MobiDB-lite"/>
    </source>
</evidence>
<accession>A0A9Q1JRM3</accession>
<proteinExistence type="predicted"/>
<dbReference type="AlphaFoldDB" id="A0A9Q1JRM3"/>
<dbReference type="Proteomes" id="UP001153076">
    <property type="component" value="Unassembled WGS sequence"/>
</dbReference>
<gene>
    <name evidence="2" type="ORF">Cgig2_010409</name>
</gene>
<evidence type="ECO:0000313" key="3">
    <source>
        <dbReference type="Proteomes" id="UP001153076"/>
    </source>
</evidence>
<feature type="compositionally biased region" description="Basic and acidic residues" evidence="1">
    <location>
        <begin position="29"/>
        <end position="46"/>
    </location>
</feature>
<keyword evidence="3" id="KW-1185">Reference proteome</keyword>
<evidence type="ECO:0000313" key="2">
    <source>
        <dbReference type="EMBL" id="KAJ8429670.1"/>
    </source>
</evidence>
<dbReference type="EMBL" id="JAKOGI010000871">
    <property type="protein sequence ID" value="KAJ8429670.1"/>
    <property type="molecule type" value="Genomic_DNA"/>
</dbReference>
<sequence length="198" mass="21895">MLDKGTAPCSEKNSKRIKPQREAISQLKPRRDESKPTTKKLKEPRKASKMAANPSQGSTGTLGLPRTDNGDEMLPISLSAAPPYLAEMSIEVERRQCMRHSIFLLIRTNDRACIKVPLAKSMVDLNLPIPLHECLNLCNLISLLPSPLFLNSFWLMVRTTVSRSALANSMVDHNLPISPHKFLNFSNSIASTSTSGSK</sequence>
<name>A0A9Q1JRM3_9CARY</name>